<feature type="modified residue" description="4-aspartylphosphate" evidence="4">
    <location>
        <position position="55"/>
    </location>
</feature>
<name>A0A975MNM3_9GAMM</name>
<accession>A0A975MNM3</accession>
<dbReference type="AlphaFoldDB" id="A0A975MNM3"/>
<dbReference type="GO" id="GO:0000160">
    <property type="term" value="P:phosphorelay signal transduction system"/>
    <property type="evidence" value="ECO:0007669"/>
    <property type="project" value="InterPro"/>
</dbReference>
<dbReference type="GO" id="GO:0006355">
    <property type="term" value="P:regulation of DNA-templated transcription"/>
    <property type="evidence" value="ECO:0007669"/>
    <property type="project" value="InterPro"/>
</dbReference>
<evidence type="ECO:0000256" key="3">
    <source>
        <dbReference type="ARBA" id="ARBA00023163"/>
    </source>
</evidence>
<keyword evidence="1" id="KW-0805">Transcription regulation</keyword>
<dbReference type="CDD" id="cd17537">
    <property type="entry name" value="REC_FixJ"/>
    <property type="match status" value="1"/>
</dbReference>
<dbReference type="InterPro" id="IPR001789">
    <property type="entry name" value="Sig_transdc_resp-reg_receiver"/>
</dbReference>
<dbReference type="Gene3D" id="1.10.10.10">
    <property type="entry name" value="Winged helix-like DNA-binding domain superfamily/Winged helix DNA-binding domain"/>
    <property type="match status" value="1"/>
</dbReference>
<dbReference type="SUPFAM" id="SSF52172">
    <property type="entry name" value="CheY-like"/>
    <property type="match status" value="1"/>
</dbReference>
<dbReference type="SMART" id="SM00421">
    <property type="entry name" value="HTH_LUXR"/>
    <property type="match status" value="1"/>
</dbReference>
<keyword evidence="8" id="KW-1185">Reference proteome</keyword>
<evidence type="ECO:0000259" key="5">
    <source>
        <dbReference type="PROSITE" id="PS50043"/>
    </source>
</evidence>
<keyword evidence="2" id="KW-0238">DNA-binding</keyword>
<dbReference type="PROSITE" id="PS50043">
    <property type="entry name" value="HTH_LUXR_2"/>
    <property type="match status" value="1"/>
</dbReference>
<evidence type="ECO:0000313" key="8">
    <source>
        <dbReference type="Proteomes" id="UP000676649"/>
    </source>
</evidence>
<proteinExistence type="predicted"/>
<dbReference type="InterPro" id="IPR011006">
    <property type="entry name" value="CheY-like_superfamily"/>
</dbReference>
<dbReference type="SMART" id="SM00448">
    <property type="entry name" value="REC"/>
    <property type="match status" value="1"/>
</dbReference>
<keyword evidence="3" id="KW-0804">Transcription</keyword>
<protein>
    <submittedName>
        <fullName evidence="7">Response regulator transcription factor</fullName>
    </submittedName>
</protein>
<dbReference type="EMBL" id="CP073754">
    <property type="protein sequence ID" value="QWF70964.1"/>
    <property type="molecule type" value="Genomic_DNA"/>
</dbReference>
<evidence type="ECO:0000259" key="6">
    <source>
        <dbReference type="PROSITE" id="PS50110"/>
    </source>
</evidence>
<dbReference type="PROSITE" id="PS00622">
    <property type="entry name" value="HTH_LUXR_1"/>
    <property type="match status" value="1"/>
</dbReference>
<keyword evidence="4" id="KW-0597">Phosphoprotein</keyword>
<dbReference type="PANTHER" id="PTHR44688:SF16">
    <property type="entry name" value="DNA-BINDING TRANSCRIPTIONAL ACTIVATOR DEVR_DOSR"/>
    <property type="match status" value="1"/>
</dbReference>
<dbReference type="GO" id="GO:0003677">
    <property type="term" value="F:DNA binding"/>
    <property type="evidence" value="ECO:0007669"/>
    <property type="project" value="UniProtKB-KW"/>
</dbReference>
<gene>
    <name evidence="7" type="ORF">KEF85_00195</name>
</gene>
<feature type="domain" description="Response regulatory" evidence="6">
    <location>
        <begin position="6"/>
        <end position="120"/>
    </location>
</feature>
<dbReference type="PRINTS" id="PR00038">
    <property type="entry name" value="HTHLUXR"/>
</dbReference>
<reference evidence="7" key="1">
    <citation type="submission" date="2021-04" db="EMBL/GenBank/DDBJ databases">
        <title>Draft genome sequence data of methanotrophic Methylovulum sp. strain S1L and Methylomonas sp. strain S2AM isolated from boreal lake water columns.</title>
        <authorList>
            <person name="Rissanen A.J."/>
            <person name="Mangayil R."/>
            <person name="Svenning M.M."/>
            <person name="Khanongnuch R."/>
        </authorList>
    </citation>
    <scope>NUCLEOTIDE SEQUENCE</scope>
    <source>
        <strain evidence="7">S2AM</strain>
    </source>
</reference>
<dbReference type="RefSeq" id="WP_215582484.1">
    <property type="nucleotide sequence ID" value="NZ_CP073754.1"/>
</dbReference>
<dbReference type="InterPro" id="IPR000792">
    <property type="entry name" value="Tscrpt_reg_LuxR_C"/>
</dbReference>
<dbReference type="Gene3D" id="3.40.50.2300">
    <property type="match status" value="1"/>
</dbReference>
<dbReference type="InterPro" id="IPR036388">
    <property type="entry name" value="WH-like_DNA-bd_sf"/>
</dbReference>
<evidence type="ECO:0000256" key="2">
    <source>
        <dbReference type="ARBA" id="ARBA00023125"/>
    </source>
</evidence>
<dbReference type="Pfam" id="PF00196">
    <property type="entry name" value="GerE"/>
    <property type="match status" value="1"/>
</dbReference>
<dbReference type="Proteomes" id="UP000676649">
    <property type="component" value="Chromosome"/>
</dbReference>
<dbReference type="Pfam" id="PF00072">
    <property type="entry name" value="Response_reg"/>
    <property type="match status" value="1"/>
</dbReference>
<evidence type="ECO:0000313" key="7">
    <source>
        <dbReference type="EMBL" id="QWF70964.1"/>
    </source>
</evidence>
<evidence type="ECO:0000256" key="1">
    <source>
        <dbReference type="ARBA" id="ARBA00023015"/>
    </source>
</evidence>
<organism evidence="7 8">
    <name type="scientific">Methylomonas paludis</name>
    <dbReference type="NCBI Taxonomy" id="1173101"/>
    <lineage>
        <taxon>Bacteria</taxon>
        <taxon>Pseudomonadati</taxon>
        <taxon>Pseudomonadota</taxon>
        <taxon>Gammaproteobacteria</taxon>
        <taxon>Methylococcales</taxon>
        <taxon>Methylococcaceae</taxon>
        <taxon>Methylomonas</taxon>
    </lineage>
</organism>
<dbReference type="PROSITE" id="PS50110">
    <property type="entry name" value="RESPONSE_REGULATORY"/>
    <property type="match status" value="1"/>
</dbReference>
<sequence length="201" mass="21884">MNALPIVYLVDDDAAVRDSLTLLIKTAGLNVAAYSGAEEFLAAYRPDRAACLVLDLSMPGMSGTELQAELARRNLCLPIIFLSAHGDIPTTVRAIQAGAVDFLTKPVQAQLLLEIIQAAIIQDVRRRERSPSSAEDSLSKLTPREQEIAILLISGSTNKEIARHLGISPRTVENHRARVMEKTHAGNLIELARLIETQNLA</sequence>
<dbReference type="KEGG" id="mpad:KEF85_00195"/>
<feature type="domain" description="HTH luxR-type" evidence="5">
    <location>
        <begin position="134"/>
        <end position="199"/>
    </location>
</feature>
<dbReference type="CDD" id="cd06170">
    <property type="entry name" value="LuxR_C_like"/>
    <property type="match status" value="1"/>
</dbReference>
<evidence type="ECO:0000256" key="4">
    <source>
        <dbReference type="PROSITE-ProRule" id="PRU00169"/>
    </source>
</evidence>
<dbReference type="PANTHER" id="PTHR44688">
    <property type="entry name" value="DNA-BINDING TRANSCRIPTIONAL ACTIVATOR DEVR_DOSR"/>
    <property type="match status" value="1"/>
</dbReference>